<accession>A0A1C3U5T4</accession>
<protein>
    <submittedName>
        <fullName evidence="1">Uncharacterized protein</fullName>
    </submittedName>
</protein>
<name>A0A1C3U5T4_9BRAD</name>
<evidence type="ECO:0000313" key="1">
    <source>
        <dbReference type="EMBL" id="SCB10832.1"/>
    </source>
</evidence>
<organism evidence="1 2">
    <name type="scientific">Bradyrhizobium shewense</name>
    <dbReference type="NCBI Taxonomy" id="1761772"/>
    <lineage>
        <taxon>Bacteria</taxon>
        <taxon>Pseudomonadati</taxon>
        <taxon>Pseudomonadota</taxon>
        <taxon>Alphaproteobacteria</taxon>
        <taxon>Hyphomicrobiales</taxon>
        <taxon>Nitrobacteraceae</taxon>
        <taxon>Bradyrhizobium</taxon>
    </lineage>
</organism>
<proteinExistence type="predicted"/>
<keyword evidence="2" id="KW-1185">Reference proteome</keyword>
<gene>
    <name evidence="1" type="ORF">GA0061098_1001409</name>
</gene>
<dbReference type="Proteomes" id="UP000199184">
    <property type="component" value="Unassembled WGS sequence"/>
</dbReference>
<dbReference type="AlphaFoldDB" id="A0A1C3U5T4"/>
<dbReference type="EMBL" id="FMAI01000001">
    <property type="protein sequence ID" value="SCB10832.1"/>
    <property type="molecule type" value="Genomic_DNA"/>
</dbReference>
<reference evidence="2" key="1">
    <citation type="submission" date="2016-08" db="EMBL/GenBank/DDBJ databases">
        <authorList>
            <person name="Varghese N."/>
            <person name="Submissions Spin"/>
        </authorList>
    </citation>
    <scope>NUCLEOTIDE SEQUENCE [LARGE SCALE GENOMIC DNA]</scope>
    <source>
        <strain evidence="2">ERR11</strain>
    </source>
</reference>
<sequence>MQYLTWALEKIETVGNQKAAHHARIALEALRKGSADKTE</sequence>
<evidence type="ECO:0000313" key="2">
    <source>
        <dbReference type="Proteomes" id="UP000199184"/>
    </source>
</evidence>